<gene>
    <name evidence="1" type="primary">CSON006364</name>
</gene>
<protein>
    <submittedName>
        <fullName evidence="1">CSON006364 protein</fullName>
    </submittedName>
</protein>
<proteinExistence type="predicted"/>
<reference evidence="1" key="1">
    <citation type="submission" date="2018-04" db="EMBL/GenBank/DDBJ databases">
        <authorList>
            <person name="Go L.Y."/>
            <person name="Mitchell J.A."/>
        </authorList>
    </citation>
    <scope>NUCLEOTIDE SEQUENCE</scope>
    <source>
        <tissue evidence="1">Whole organism</tissue>
    </source>
</reference>
<reference evidence="2" key="2">
    <citation type="submission" date="2018-07" db="EMBL/GenBank/DDBJ databases">
        <authorList>
            <person name="Quirk P.G."/>
            <person name="Krulwich T.A."/>
        </authorList>
    </citation>
    <scope>NUCLEOTIDE SEQUENCE</scope>
</reference>
<dbReference type="EMBL" id="UFQT01000239">
    <property type="protein sequence ID" value="SSX22226.1"/>
    <property type="molecule type" value="Genomic_DNA"/>
</dbReference>
<organism evidence="1">
    <name type="scientific">Culicoides sonorensis</name>
    <name type="common">Biting midge</name>
    <dbReference type="NCBI Taxonomy" id="179676"/>
    <lineage>
        <taxon>Eukaryota</taxon>
        <taxon>Metazoa</taxon>
        <taxon>Ecdysozoa</taxon>
        <taxon>Arthropoda</taxon>
        <taxon>Hexapoda</taxon>
        <taxon>Insecta</taxon>
        <taxon>Pterygota</taxon>
        <taxon>Neoptera</taxon>
        <taxon>Endopterygota</taxon>
        <taxon>Diptera</taxon>
        <taxon>Nematocera</taxon>
        <taxon>Chironomoidea</taxon>
        <taxon>Ceratopogonidae</taxon>
        <taxon>Ceratopogoninae</taxon>
        <taxon>Culicoides</taxon>
        <taxon>Monoculicoides</taxon>
    </lineage>
</organism>
<name>A0A336KBC9_CULSO</name>
<evidence type="ECO:0000313" key="2">
    <source>
        <dbReference type="EMBL" id="SSX22226.1"/>
    </source>
</evidence>
<accession>A0A336KBC9</accession>
<sequence>MELCQVWIIFAKLDYLIYVYWNKSYKDTHVSFNRSLITYSDIVGYRRNFYDTIKMGEYNFNQAY</sequence>
<dbReference type="EMBL" id="UFQS01000239">
    <property type="protein sequence ID" value="SSX01849.1"/>
    <property type="molecule type" value="Genomic_DNA"/>
</dbReference>
<dbReference type="VEuPathDB" id="VectorBase:CSON006364"/>
<dbReference type="AlphaFoldDB" id="A0A336KBC9"/>
<evidence type="ECO:0000313" key="1">
    <source>
        <dbReference type="EMBL" id="SSX01849.1"/>
    </source>
</evidence>